<dbReference type="AlphaFoldDB" id="A0A4C1ZRJ5"/>
<gene>
    <name evidence="1" type="ORF">EVAR_68258_1</name>
</gene>
<keyword evidence="2" id="KW-1185">Reference proteome</keyword>
<dbReference type="Proteomes" id="UP000299102">
    <property type="component" value="Unassembled WGS sequence"/>
</dbReference>
<evidence type="ECO:0000313" key="2">
    <source>
        <dbReference type="Proteomes" id="UP000299102"/>
    </source>
</evidence>
<name>A0A4C1ZRJ5_EUMVA</name>
<evidence type="ECO:0000313" key="1">
    <source>
        <dbReference type="EMBL" id="GBP90570.1"/>
    </source>
</evidence>
<comment type="caution">
    <text evidence="1">The sequence shown here is derived from an EMBL/GenBank/DDBJ whole genome shotgun (WGS) entry which is preliminary data.</text>
</comment>
<protein>
    <submittedName>
        <fullName evidence="1">Uncharacterized protein</fullName>
    </submittedName>
</protein>
<organism evidence="1 2">
    <name type="scientific">Eumeta variegata</name>
    <name type="common">Bagworm moth</name>
    <name type="synonym">Eumeta japonica</name>
    <dbReference type="NCBI Taxonomy" id="151549"/>
    <lineage>
        <taxon>Eukaryota</taxon>
        <taxon>Metazoa</taxon>
        <taxon>Ecdysozoa</taxon>
        <taxon>Arthropoda</taxon>
        <taxon>Hexapoda</taxon>
        <taxon>Insecta</taxon>
        <taxon>Pterygota</taxon>
        <taxon>Neoptera</taxon>
        <taxon>Endopterygota</taxon>
        <taxon>Lepidoptera</taxon>
        <taxon>Glossata</taxon>
        <taxon>Ditrysia</taxon>
        <taxon>Tineoidea</taxon>
        <taxon>Psychidae</taxon>
        <taxon>Oiketicinae</taxon>
        <taxon>Eumeta</taxon>
    </lineage>
</organism>
<proteinExistence type="predicted"/>
<accession>A0A4C1ZRJ5</accession>
<reference evidence="1 2" key="1">
    <citation type="journal article" date="2019" name="Commun. Biol.">
        <title>The bagworm genome reveals a unique fibroin gene that provides high tensile strength.</title>
        <authorList>
            <person name="Kono N."/>
            <person name="Nakamura H."/>
            <person name="Ohtoshi R."/>
            <person name="Tomita M."/>
            <person name="Numata K."/>
            <person name="Arakawa K."/>
        </authorList>
    </citation>
    <scope>NUCLEOTIDE SEQUENCE [LARGE SCALE GENOMIC DNA]</scope>
</reference>
<dbReference type="OrthoDB" id="425681at2759"/>
<sequence>MVTKISDYVKIKGMKANANKMNVIVFERSKSMTERDICAEGERVEQMEEFVYLDNLFTNDSKHDRDTKRKANAGNKVNKVLFPITNIKIVTRQARLAIHNGIPISTITYGSERWV</sequence>
<dbReference type="EMBL" id="BGZK01002092">
    <property type="protein sequence ID" value="GBP90570.1"/>
    <property type="molecule type" value="Genomic_DNA"/>
</dbReference>